<evidence type="ECO:0000313" key="2">
    <source>
        <dbReference type="Proteomes" id="UP000014071"/>
    </source>
</evidence>
<sequence>METGSSRLLPRLLSPRPAMIRWSVVLHCQLRLPQLRYERLETPSFGWKSVRVDSRHTATEAVLYEAMAVGLPKRVTWQQAAGPPQKVTSSSCQQTREMMWVVEAQGSFETL</sequence>
<dbReference type="RefSeq" id="XP_012189413.1">
    <property type="nucleotide sequence ID" value="XM_012334023.1"/>
</dbReference>
<evidence type="ECO:0000313" key="1">
    <source>
        <dbReference type="EMBL" id="GAC95826.1"/>
    </source>
</evidence>
<keyword evidence="2" id="KW-1185">Reference proteome</keyword>
<dbReference type="Proteomes" id="UP000014071">
    <property type="component" value="Unassembled WGS sequence"/>
</dbReference>
<name>R9P3B9_PSEHS</name>
<accession>R9P3B9</accession>
<organism evidence="1 2">
    <name type="scientific">Pseudozyma hubeiensis (strain SY62)</name>
    <name type="common">Yeast</name>
    <dbReference type="NCBI Taxonomy" id="1305764"/>
    <lineage>
        <taxon>Eukaryota</taxon>
        <taxon>Fungi</taxon>
        <taxon>Dikarya</taxon>
        <taxon>Basidiomycota</taxon>
        <taxon>Ustilaginomycotina</taxon>
        <taxon>Ustilaginomycetes</taxon>
        <taxon>Ustilaginales</taxon>
        <taxon>Ustilaginaceae</taxon>
        <taxon>Pseudozyma</taxon>
    </lineage>
</organism>
<dbReference type="GeneID" id="24108692"/>
<dbReference type="HOGENOM" id="CLU_2159540_0_0_1"/>
<gene>
    <name evidence="1" type="ORF">PHSY_003403</name>
</gene>
<protein>
    <submittedName>
        <fullName evidence="1">Uncharacterized protein</fullName>
    </submittedName>
</protein>
<proteinExistence type="predicted"/>
<dbReference type="AlphaFoldDB" id="R9P3B9"/>
<dbReference type="EMBL" id="DF238798">
    <property type="protein sequence ID" value="GAC95826.1"/>
    <property type="molecule type" value="Genomic_DNA"/>
</dbReference>
<reference evidence="2" key="1">
    <citation type="journal article" date="2013" name="Genome Announc.">
        <title>Draft genome sequence of the basidiomycetous yeast-like fungus Pseudozyma hubeiensis SY62, which produces an abundant amount of the biosurfactant mannosylerythritol lipids.</title>
        <authorList>
            <person name="Konishi M."/>
            <person name="Hatada Y."/>
            <person name="Horiuchi J."/>
        </authorList>
    </citation>
    <scope>NUCLEOTIDE SEQUENCE [LARGE SCALE GENOMIC DNA]</scope>
    <source>
        <strain evidence="2">SY62</strain>
    </source>
</reference>